<dbReference type="EMBL" id="AEYP01012583">
    <property type="status" value="NOT_ANNOTATED_CDS"/>
    <property type="molecule type" value="Genomic_DNA"/>
</dbReference>
<dbReference type="GO" id="GO:0006869">
    <property type="term" value="P:lipid transport"/>
    <property type="evidence" value="ECO:0007669"/>
    <property type="project" value="InterPro"/>
</dbReference>
<dbReference type="HOGENOM" id="CLU_046288_0_0_1"/>
<dbReference type="Ensembl" id="ENSMPUT00000012656.1">
    <property type="protein sequence ID" value="ENSMPUP00000012454.1"/>
    <property type="gene ID" value="ENSMPUG00000012549.1"/>
</dbReference>
<feature type="coiled-coil region" evidence="2">
    <location>
        <begin position="360"/>
        <end position="391"/>
    </location>
</feature>
<dbReference type="GeneTree" id="ENSGT01030000234599"/>
<dbReference type="CTD" id="80831"/>
<dbReference type="GO" id="GO:0008289">
    <property type="term" value="F:lipid binding"/>
    <property type="evidence" value="ECO:0007669"/>
    <property type="project" value="InterPro"/>
</dbReference>
<keyword evidence="2" id="KW-0175">Coiled coil</keyword>
<dbReference type="AlphaFoldDB" id="M3YM97"/>
<keyword evidence="5" id="KW-1185">Reference proteome</keyword>
<reference evidence="4" key="1">
    <citation type="submission" date="2024-06" db="UniProtKB">
        <authorList>
            <consortium name="Ensembl"/>
        </authorList>
    </citation>
    <scope>IDENTIFICATION</scope>
</reference>
<dbReference type="KEGG" id="mpuf:101687651"/>
<evidence type="ECO:0000256" key="3">
    <source>
        <dbReference type="SAM" id="Phobius"/>
    </source>
</evidence>
<accession>M3YM97</accession>
<dbReference type="GO" id="GO:0005576">
    <property type="term" value="C:extracellular region"/>
    <property type="evidence" value="ECO:0007669"/>
    <property type="project" value="InterPro"/>
</dbReference>
<dbReference type="Proteomes" id="UP000000715">
    <property type="component" value="Unplaced"/>
</dbReference>
<dbReference type="OrthoDB" id="6363454at2759"/>
<proteinExistence type="inferred from homology"/>
<gene>
    <name evidence="6" type="primary">APOL5</name>
</gene>
<dbReference type="PANTHER" id="PTHR14096:SF6">
    <property type="entry name" value="APOLIPOPROTEIN L5"/>
    <property type="match status" value="1"/>
</dbReference>
<comment type="similarity">
    <text evidence="1">Belongs to the apolipoprotein L family.</text>
</comment>
<evidence type="ECO:0000256" key="2">
    <source>
        <dbReference type="SAM" id="Coils"/>
    </source>
</evidence>
<feature type="transmembrane region" description="Helical" evidence="3">
    <location>
        <begin position="206"/>
        <end position="229"/>
    </location>
</feature>
<keyword evidence="3" id="KW-0472">Membrane</keyword>
<dbReference type="PANTHER" id="PTHR14096">
    <property type="entry name" value="APOLIPOPROTEIN L"/>
    <property type="match status" value="1"/>
</dbReference>
<evidence type="ECO:0000313" key="6">
    <source>
        <dbReference type="RefSeq" id="XP_004743172.1"/>
    </source>
</evidence>
<dbReference type="GeneID" id="101687651"/>
<keyword evidence="3" id="KW-1133">Transmembrane helix</keyword>
<sequence length="435" mass="47889">MGTRGRSSEWADRGAGEPELIPWAHTRRSLRGEAASLLAQDPPSLAVREAPESGQSPLPIASPGISGNLFCQSIIKNFLDKVTREEVYDILFHPEAWEMVVARSGLDRDEADTLYHILMEELIRWKEVSMPEDLSQEEKMFLLCFPLQKHKLEKSIKELHAIADQVDVNHKMLTKTNLVASTSGTISGVLSLLGFALSPVTGGASLMLSTAGLGLGMTAAATSMLTSFLEDKNNSTARERASKVIQMETPAANDTWEGIGFPKIGATLTCVDRFVQALHHVKGLRAYQMAKVNSGFMAKVKDFIATGRVPFWRAGGQQTASALTMTRGARLLGAAGAGFLLMYDVKSLLENWKHLEDGARAETAEELRSAARELEQELKQLNMRYMQILQGGAGGRAGRHSRSQQTWRYETHSVRGWEVRALCQPQHVQTPKGTF</sequence>
<evidence type="ECO:0000313" key="4">
    <source>
        <dbReference type="Ensembl" id="ENSMPUP00000012454.1"/>
    </source>
</evidence>
<feature type="transmembrane region" description="Helical" evidence="3">
    <location>
        <begin position="178"/>
        <end position="200"/>
    </location>
</feature>
<evidence type="ECO:0000313" key="5">
    <source>
        <dbReference type="Proteomes" id="UP000000715"/>
    </source>
</evidence>
<dbReference type="RefSeq" id="XP_004743172.1">
    <property type="nucleotide sequence ID" value="XM_004743115.3"/>
</dbReference>
<dbReference type="GO" id="GO:0016020">
    <property type="term" value="C:membrane"/>
    <property type="evidence" value="ECO:0007669"/>
    <property type="project" value="TreeGrafter"/>
</dbReference>
<dbReference type="eggNOG" id="ENOG502T3KK">
    <property type="taxonomic scope" value="Eukaryota"/>
</dbReference>
<evidence type="ECO:0000256" key="1">
    <source>
        <dbReference type="ARBA" id="ARBA00010090"/>
    </source>
</evidence>
<keyword evidence="3" id="KW-0812">Transmembrane</keyword>
<dbReference type="InterPro" id="IPR008405">
    <property type="entry name" value="ApoL"/>
</dbReference>
<protein>
    <submittedName>
        <fullName evidence="6">Apolipoprotein L5 isoform X1</fullName>
    </submittedName>
</protein>
<name>M3YM97_MUSPF</name>
<dbReference type="OMA" id="PLHKFEL"/>
<organism evidence="4">
    <name type="scientific">Mustela putorius furo</name>
    <name type="common">European domestic ferret</name>
    <name type="synonym">Mustela furo</name>
    <dbReference type="NCBI Taxonomy" id="9669"/>
    <lineage>
        <taxon>Eukaryota</taxon>
        <taxon>Metazoa</taxon>
        <taxon>Chordata</taxon>
        <taxon>Craniata</taxon>
        <taxon>Vertebrata</taxon>
        <taxon>Euteleostomi</taxon>
        <taxon>Mammalia</taxon>
        <taxon>Eutheria</taxon>
        <taxon>Laurasiatheria</taxon>
        <taxon>Carnivora</taxon>
        <taxon>Caniformia</taxon>
        <taxon>Musteloidea</taxon>
        <taxon>Mustelidae</taxon>
        <taxon>Mustelinae</taxon>
        <taxon>Mustela</taxon>
    </lineage>
</organism>
<reference evidence="6" key="2">
    <citation type="submission" date="2025-04" db="UniProtKB">
        <authorList>
            <consortium name="RefSeq"/>
        </authorList>
    </citation>
    <scope>IDENTIFICATION</scope>
    <source>
        <tissue evidence="6">Brain</tissue>
    </source>
</reference>
<dbReference type="GO" id="GO:0042157">
    <property type="term" value="P:lipoprotein metabolic process"/>
    <property type="evidence" value="ECO:0007669"/>
    <property type="project" value="InterPro"/>
</dbReference>
<dbReference type="Pfam" id="PF05461">
    <property type="entry name" value="ApoL"/>
    <property type="match status" value="1"/>
</dbReference>